<accession>A0A9Q1BT06</accession>
<protein>
    <submittedName>
        <fullName evidence="1">Uncharacterized protein</fullName>
    </submittedName>
</protein>
<keyword evidence="2" id="KW-1185">Reference proteome</keyword>
<organism evidence="1 2">
    <name type="scientific">Holothuria leucospilota</name>
    <name type="common">Black long sea cucumber</name>
    <name type="synonym">Mertensiothuria leucospilota</name>
    <dbReference type="NCBI Taxonomy" id="206669"/>
    <lineage>
        <taxon>Eukaryota</taxon>
        <taxon>Metazoa</taxon>
        <taxon>Echinodermata</taxon>
        <taxon>Eleutherozoa</taxon>
        <taxon>Echinozoa</taxon>
        <taxon>Holothuroidea</taxon>
        <taxon>Aspidochirotacea</taxon>
        <taxon>Aspidochirotida</taxon>
        <taxon>Holothuriidae</taxon>
        <taxon>Holothuria</taxon>
    </lineage>
</organism>
<reference evidence="1" key="1">
    <citation type="submission" date="2021-10" db="EMBL/GenBank/DDBJ databases">
        <title>Tropical sea cucumber genome reveals ecological adaptation and Cuvierian tubules defense mechanism.</title>
        <authorList>
            <person name="Chen T."/>
        </authorList>
    </citation>
    <scope>NUCLEOTIDE SEQUENCE</scope>
    <source>
        <strain evidence="1">Nanhai2018</strain>
        <tissue evidence="1">Muscle</tissue>
    </source>
</reference>
<dbReference type="EMBL" id="JAIZAY010000012">
    <property type="protein sequence ID" value="KAJ8032327.1"/>
    <property type="molecule type" value="Genomic_DNA"/>
</dbReference>
<dbReference type="AlphaFoldDB" id="A0A9Q1BT06"/>
<evidence type="ECO:0000313" key="1">
    <source>
        <dbReference type="EMBL" id="KAJ8032327.1"/>
    </source>
</evidence>
<name>A0A9Q1BT06_HOLLE</name>
<evidence type="ECO:0000313" key="2">
    <source>
        <dbReference type="Proteomes" id="UP001152320"/>
    </source>
</evidence>
<gene>
    <name evidence="1" type="ORF">HOLleu_25826</name>
</gene>
<dbReference type="Proteomes" id="UP001152320">
    <property type="component" value="Chromosome 12"/>
</dbReference>
<proteinExistence type="predicted"/>
<sequence length="64" mass="7538">MASNFLRSRYFVNSCYVPLIIAQERIYLRLNTYGIYQRSLLPPSLHLQYCTCCIVVNTFNLQQS</sequence>
<comment type="caution">
    <text evidence="1">The sequence shown here is derived from an EMBL/GenBank/DDBJ whole genome shotgun (WGS) entry which is preliminary data.</text>
</comment>